<reference evidence="2 3" key="1">
    <citation type="submission" date="2018-02" db="EMBL/GenBank/DDBJ databases">
        <title>Genomic Reconstructions from Amazon Rainforest and Pasture Soil Reveal Novel Insights into the Physiology of Candidate Phyla in Tropical Sites.</title>
        <authorList>
            <person name="Kroeger M.E."/>
            <person name="Delmont T."/>
            <person name="Eren A.M."/>
            <person name="Guo J."/>
            <person name="Meyer K.M."/>
            <person name="Khan K."/>
            <person name="Rodrigues J.L.M."/>
            <person name="Bohannan B.J.M."/>
            <person name="Tringe S."/>
            <person name="Borges C.D."/>
            <person name="Tiedje J."/>
            <person name="Tsai S.M."/>
            <person name="Nusslein K."/>
        </authorList>
    </citation>
    <scope>NUCLEOTIDE SEQUENCE [LARGE SCALE GENOMIC DNA]</scope>
    <source>
        <strain evidence="2">Amazon FNV 2010 28 9</strain>
    </source>
</reference>
<feature type="domain" description="Signal transduction histidine kinase dimerisation/phosphoacceptor" evidence="1">
    <location>
        <begin position="11"/>
        <end position="62"/>
    </location>
</feature>
<dbReference type="GO" id="GO:0000155">
    <property type="term" value="F:phosphorelay sensor kinase activity"/>
    <property type="evidence" value="ECO:0007669"/>
    <property type="project" value="InterPro"/>
</dbReference>
<dbReference type="Proteomes" id="UP000246104">
    <property type="component" value="Unassembled WGS sequence"/>
</dbReference>
<dbReference type="SUPFAM" id="SSF47384">
    <property type="entry name" value="Homodimeric domain of signal transducing histidine kinase"/>
    <property type="match status" value="1"/>
</dbReference>
<dbReference type="EMBL" id="PSRQ01000031">
    <property type="protein sequence ID" value="PWU23524.1"/>
    <property type="molecule type" value="Genomic_DNA"/>
</dbReference>
<dbReference type="Pfam" id="PF00512">
    <property type="entry name" value="HisKA"/>
    <property type="match status" value="1"/>
</dbReference>
<evidence type="ECO:0000313" key="3">
    <source>
        <dbReference type="Proteomes" id="UP000246104"/>
    </source>
</evidence>
<gene>
    <name evidence="2" type="ORF">C5B42_02635</name>
</gene>
<comment type="caution">
    <text evidence="2">The sequence shown here is derived from an EMBL/GenBank/DDBJ whole genome shotgun (WGS) entry which is preliminary data.</text>
</comment>
<dbReference type="Gene3D" id="1.10.287.130">
    <property type="match status" value="1"/>
</dbReference>
<accession>A0A317JP23</accession>
<evidence type="ECO:0000259" key="1">
    <source>
        <dbReference type="Pfam" id="PF00512"/>
    </source>
</evidence>
<dbReference type="AlphaFoldDB" id="A0A317JP23"/>
<organism evidence="2 3">
    <name type="scientific">Candidatus Cerribacteria bacterium 'Amazon FNV 2010 28 9'</name>
    <dbReference type="NCBI Taxonomy" id="2081795"/>
    <lineage>
        <taxon>Bacteria</taxon>
        <taxon>Candidatus Cerribacteria</taxon>
    </lineage>
</organism>
<name>A0A317JP23_9BACT</name>
<sequence>MESSHAAPKTISTYRHDIRNHISVIRLYTQLLQQRLKEAQIDDPRFEQYITTIVNRTKQLEEEFEQFTV</sequence>
<dbReference type="InterPro" id="IPR036097">
    <property type="entry name" value="HisK_dim/P_sf"/>
</dbReference>
<proteinExistence type="predicted"/>
<protein>
    <recommendedName>
        <fullName evidence="1">Signal transduction histidine kinase dimerisation/phosphoacceptor domain-containing protein</fullName>
    </recommendedName>
</protein>
<evidence type="ECO:0000313" key="2">
    <source>
        <dbReference type="EMBL" id="PWU23524.1"/>
    </source>
</evidence>
<dbReference type="CDD" id="cd00082">
    <property type="entry name" value="HisKA"/>
    <property type="match status" value="1"/>
</dbReference>
<dbReference type="InterPro" id="IPR003661">
    <property type="entry name" value="HisK_dim/P_dom"/>
</dbReference>